<organism evidence="3 4">
    <name type="scientific">Sphaerisporangium aureirubrum</name>
    <dbReference type="NCBI Taxonomy" id="1544736"/>
    <lineage>
        <taxon>Bacteria</taxon>
        <taxon>Bacillati</taxon>
        <taxon>Actinomycetota</taxon>
        <taxon>Actinomycetes</taxon>
        <taxon>Streptosporangiales</taxon>
        <taxon>Streptosporangiaceae</taxon>
        <taxon>Sphaerisporangium</taxon>
    </lineage>
</organism>
<feature type="compositionally biased region" description="Low complexity" evidence="1">
    <location>
        <begin position="57"/>
        <end position="67"/>
    </location>
</feature>
<evidence type="ECO:0000313" key="4">
    <source>
        <dbReference type="Proteomes" id="UP001596137"/>
    </source>
</evidence>
<feature type="chain" id="PRO_5045338802" description="Serine/threonine protein kinase" evidence="2">
    <location>
        <begin position="22"/>
        <end position="223"/>
    </location>
</feature>
<dbReference type="EMBL" id="JBHSRF010000009">
    <property type="protein sequence ID" value="MFC6081410.1"/>
    <property type="molecule type" value="Genomic_DNA"/>
</dbReference>
<feature type="region of interest" description="Disordered" evidence="1">
    <location>
        <begin position="28"/>
        <end position="69"/>
    </location>
</feature>
<name>A0ABW1NEL9_9ACTN</name>
<evidence type="ECO:0000256" key="2">
    <source>
        <dbReference type="SAM" id="SignalP"/>
    </source>
</evidence>
<dbReference type="Proteomes" id="UP001596137">
    <property type="component" value="Unassembled WGS sequence"/>
</dbReference>
<evidence type="ECO:0008006" key="5">
    <source>
        <dbReference type="Google" id="ProtNLM"/>
    </source>
</evidence>
<keyword evidence="2" id="KW-0732">Signal</keyword>
<evidence type="ECO:0000313" key="3">
    <source>
        <dbReference type="EMBL" id="MFC6081410.1"/>
    </source>
</evidence>
<reference evidence="4" key="1">
    <citation type="journal article" date="2019" name="Int. J. Syst. Evol. Microbiol.">
        <title>The Global Catalogue of Microorganisms (GCM) 10K type strain sequencing project: providing services to taxonomists for standard genome sequencing and annotation.</title>
        <authorList>
            <consortium name="The Broad Institute Genomics Platform"/>
            <consortium name="The Broad Institute Genome Sequencing Center for Infectious Disease"/>
            <person name="Wu L."/>
            <person name="Ma J."/>
        </authorList>
    </citation>
    <scope>NUCLEOTIDE SEQUENCE [LARGE SCALE GENOMIC DNA]</scope>
    <source>
        <strain evidence="4">JCM 30346</strain>
    </source>
</reference>
<feature type="signal peptide" evidence="2">
    <location>
        <begin position="1"/>
        <end position="21"/>
    </location>
</feature>
<dbReference type="RefSeq" id="WP_380749233.1">
    <property type="nucleotide sequence ID" value="NZ_JBHSRF010000009.1"/>
</dbReference>
<gene>
    <name evidence="3" type="ORF">ACFP1K_09585</name>
</gene>
<evidence type="ECO:0000256" key="1">
    <source>
        <dbReference type="SAM" id="MobiDB-lite"/>
    </source>
</evidence>
<comment type="caution">
    <text evidence="3">The sequence shown here is derived from an EMBL/GenBank/DDBJ whole genome shotgun (WGS) entry which is preliminary data.</text>
</comment>
<sequence>MKRLGPFHTLAAGVVFTAALAALTVGTTPASEPTAANVEAPRAEPTTASTDRVVPEPTATPTAAADPTPKRADYAGVAQRNGGLIAISVKNGKAVAYFCDGRIEAWLKGTAQDNTITLTGKNSVITAALGDGKAQGRVQVGSGKWRFAAPLVKKPSGLYRATAVVRGARVVGGWIKLPDGQQVGVVNIAGTPSPAPTLTPGSPVTVGGEQIVPQDTDAFIDEF</sequence>
<accession>A0ABW1NEL9</accession>
<proteinExistence type="predicted"/>
<keyword evidence="4" id="KW-1185">Reference proteome</keyword>
<protein>
    <recommendedName>
        <fullName evidence="5">Serine/threonine protein kinase</fullName>
    </recommendedName>
</protein>